<dbReference type="AlphaFoldDB" id="A0AAD0L7A8"/>
<reference evidence="3 4" key="1">
    <citation type="submission" date="2018-06" db="EMBL/GenBank/DDBJ databases">
        <title>The genome of Pseudomonas putida NX-1, a lignin degrader.</title>
        <authorList>
            <person name="Xu Z."/>
        </authorList>
    </citation>
    <scope>NUCLEOTIDE SEQUENCE [LARGE SCALE GENOMIC DNA]</scope>
    <source>
        <strain evidence="3 4">NX-1</strain>
    </source>
</reference>
<evidence type="ECO:0000256" key="1">
    <source>
        <dbReference type="SAM" id="MobiDB-lite"/>
    </source>
</evidence>
<protein>
    <submittedName>
        <fullName evidence="3">Uncharacterized protein</fullName>
    </submittedName>
</protein>
<feature type="region of interest" description="Disordered" evidence="1">
    <location>
        <begin position="1120"/>
        <end position="1141"/>
    </location>
</feature>
<feature type="compositionally biased region" description="Basic and acidic residues" evidence="1">
    <location>
        <begin position="1132"/>
        <end position="1141"/>
    </location>
</feature>
<keyword evidence="2" id="KW-0472">Membrane</keyword>
<proteinExistence type="predicted"/>
<keyword evidence="2" id="KW-1133">Transmembrane helix</keyword>
<dbReference type="EMBL" id="CP030750">
    <property type="protein sequence ID" value="AXA23935.1"/>
    <property type="molecule type" value="Genomic_DNA"/>
</dbReference>
<evidence type="ECO:0000313" key="3">
    <source>
        <dbReference type="EMBL" id="AXA23935.1"/>
    </source>
</evidence>
<dbReference type="Proteomes" id="UP000251617">
    <property type="component" value="Chromosome"/>
</dbReference>
<organism evidence="3 4">
    <name type="scientific">Pseudomonas putida</name>
    <name type="common">Arthrobacter siderocapsulatus</name>
    <dbReference type="NCBI Taxonomy" id="303"/>
    <lineage>
        <taxon>Bacteria</taxon>
        <taxon>Pseudomonadati</taxon>
        <taxon>Pseudomonadota</taxon>
        <taxon>Gammaproteobacteria</taxon>
        <taxon>Pseudomonadales</taxon>
        <taxon>Pseudomonadaceae</taxon>
        <taxon>Pseudomonas</taxon>
    </lineage>
</organism>
<sequence length="1141" mass="122328">MSTSPLTRSADIKLSEPRDHKPAATFRVLLANSERNADSYRSAKPDEQMPALGELASIEAPGAQGADTVRYVTTAGDAVLVSKATNPKLYQQIVEARPALEAIAKSKQDGYELLGKDAQAPATLADYKAIGAADEVGPGLIRYQTADGKAYIVAEQDNPDLFKQVSQDYKALSGINSSIADGYQWAGADQQVPGALGDFRAVGPAEEVGPGVIRYETQDGSKYVVSERDNPELYKAAASAYDSLSGLQASEADGYRRATDNEVWPPFDGTAIGARDEVGPDLIRYEHNGEKVVVARDDNPKLFDYLAGLHEVYSDPAKAGDIRTALDNGAVLADANTQAPGLNDYKGFGWTTGQEDNVLTYETHDGTKVVVSRDISPELFKQVATANDTWGKIHDSEKEGYKLAGPNDFLKNKDMSFGSPDELGDGLIRFETDEGKFIVSKELSPQLYDEVVGKWEGWTKGEVDETRSKYNLPPREELDALNLKTGVKADEKDASSPELTVGELATKELLDSYRKGVQDGSIAKDDPRAKLVRALEAQAAYQNGRGITGYEEEPGAFGGTWRVFDKEQTELTSADMHDIIDGGKLKEQISTLFADETIQKDYKSKMDDALNRIPNKDEVKQKLLDLTNNPDYIAYLKDLQKQGKDHEAKEDLNNTLSALSLFDPEAATKAAQSIQADGLTSDLNDLVGDPSKISDENKELATKDLFGLLKSVLKGSLLDMPRRTQEVIEKFLEEGLQGKQKSSVVTKVLEELSQIDMAKGSISEADLKTVLSKPYVPIADRGTLGEVFSALNSKGILGTLGAGVNLFSGIYQLVGQGGKLGETWQQRLSIAKDFVSFAGAGSHFAKVGDAIGGLVGKSGLVDFLGLDKTLPEIWGKGGIQEPKFEFKLSELPASTKAKIAEALDTLPGSKLGDFSDVLGDGAGNANAAKNAYGGITQRLEDAVSASGTVKLPPGKAAKIAGSVIKVLGPATDLAGGFADIVLGAFTIKNAIKDGDPLAKASGGLQIAGGAFGASAGVLGAASLFGAGTAAALTGPFFLVGVVLGVIGGIIGYFVDHNKRQKASEKENDWYRDLAADGLLQGDWADKVEYAHYSIHHYGDREAPEDDSLFRFQEAEWKHFDETPQKNGSSSNRLDDKLHVDH</sequence>
<dbReference type="RefSeq" id="WP_063543594.1">
    <property type="nucleotide sequence ID" value="NZ_CP011789.1"/>
</dbReference>
<name>A0AAD0L7A8_PSEPU</name>
<evidence type="ECO:0000256" key="2">
    <source>
        <dbReference type="SAM" id="Phobius"/>
    </source>
</evidence>
<keyword evidence="2" id="KW-0812">Transmembrane</keyword>
<evidence type="ECO:0000313" key="4">
    <source>
        <dbReference type="Proteomes" id="UP000251617"/>
    </source>
</evidence>
<accession>A0AAD0L7A8</accession>
<feature type="transmembrane region" description="Helical" evidence="2">
    <location>
        <begin position="1036"/>
        <end position="1054"/>
    </location>
</feature>
<gene>
    <name evidence="3" type="ORF">C1S65_07310</name>
</gene>